<feature type="non-terminal residue" evidence="2">
    <location>
        <position position="1"/>
    </location>
</feature>
<accession>A0AAD7K4E1</accession>
<comment type="caution">
    <text evidence="2">The sequence shown here is derived from an EMBL/GenBank/DDBJ whole genome shotgun (WGS) entry which is preliminary data.</text>
</comment>
<dbReference type="EMBL" id="JARJLG010000011">
    <property type="protein sequence ID" value="KAJ7776935.1"/>
    <property type="molecule type" value="Genomic_DNA"/>
</dbReference>
<evidence type="ECO:0000313" key="2">
    <source>
        <dbReference type="EMBL" id="KAJ7776935.1"/>
    </source>
</evidence>
<feature type="region of interest" description="Disordered" evidence="1">
    <location>
        <begin position="26"/>
        <end position="49"/>
    </location>
</feature>
<keyword evidence="3" id="KW-1185">Reference proteome</keyword>
<organism evidence="2 3">
    <name type="scientific">Mycena maculata</name>
    <dbReference type="NCBI Taxonomy" id="230809"/>
    <lineage>
        <taxon>Eukaryota</taxon>
        <taxon>Fungi</taxon>
        <taxon>Dikarya</taxon>
        <taxon>Basidiomycota</taxon>
        <taxon>Agaricomycotina</taxon>
        <taxon>Agaricomycetes</taxon>
        <taxon>Agaricomycetidae</taxon>
        <taxon>Agaricales</taxon>
        <taxon>Marasmiineae</taxon>
        <taxon>Mycenaceae</taxon>
        <taxon>Mycena</taxon>
    </lineage>
</organism>
<reference evidence="2" key="1">
    <citation type="submission" date="2023-03" db="EMBL/GenBank/DDBJ databases">
        <title>Massive genome expansion in bonnet fungi (Mycena s.s.) driven by repeated elements and novel gene families across ecological guilds.</title>
        <authorList>
            <consortium name="Lawrence Berkeley National Laboratory"/>
            <person name="Harder C.B."/>
            <person name="Miyauchi S."/>
            <person name="Viragh M."/>
            <person name="Kuo A."/>
            <person name="Thoen E."/>
            <person name="Andreopoulos B."/>
            <person name="Lu D."/>
            <person name="Skrede I."/>
            <person name="Drula E."/>
            <person name="Henrissat B."/>
            <person name="Morin E."/>
            <person name="Kohler A."/>
            <person name="Barry K."/>
            <person name="LaButti K."/>
            <person name="Morin E."/>
            <person name="Salamov A."/>
            <person name="Lipzen A."/>
            <person name="Mereny Z."/>
            <person name="Hegedus B."/>
            <person name="Baldrian P."/>
            <person name="Stursova M."/>
            <person name="Weitz H."/>
            <person name="Taylor A."/>
            <person name="Grigoriev I.V."/>
            <person name="Nagy L.G."/>
            <person name="Martin F."/>
            <person name="Kauserud H."/>
        </authorList>
    </citation>
    <scope>NUCLEOTIDE SEQUENCE</scope>
    <source>
        <strain evidence="2">CBHHK188m</strain>
    </source>
</reference>
<protein>
    <submittedName>
        <fullName evidence="2">Uncharacterized protein</fullName>
    </submittedName>
</protein>
<evidence type="ECO:0000313" key="3">
    <source>
        <dbReference type="Proteomes" id="UP001215280"/>
    </source>
</evidence>
<name>A0AAD7K4E1_9AGAR</name>
<feature type="non-terminal residue" evidence="2">
    <location>
        <position position="106"/>
    </location>
</feature>
<dbReference type="Proteomes" id="UP001215280">
    <property type="component" value="Unassembled WGS sequence"/>
</dbReference>
<gene>
    <name evidence="2" type="ORF">DFH07DRAFT_701176</name>
</gene>
<feature type="compositionally biased region" description="Basic and acidic residues" evidence="1">
    <location>
        <begin position="27"/>
        <end position="49"/>
    </location>
</feature>
<proteinExistence type="predicted"/>
<dbReference type="AlphaFoldDB" id="A0AAD7K4E1"/>
<sequence>PLPAHSKQKENETIQAFFIRRRAANTKRMEKETLTDRQRRTQRTDHAKKGDVPKKACIFYWEEQDGYYIRQPGGRANYAELWREYPGSQRRYDSMSNEWDLCELIE</sequence>
<evidence type="ECO:0000256" key="1">
    <source>
        <dbReference type="SAM" id="MobiDB-lite"/>
    </source>
</evidence>